<name>A0A3G2R5A7_9FIRM</name>
<evidence type="ECO:0000256" key="2">
    <source>
        <dbReference type="ARBA" id="ARBA00012534"/>
    </source>
</evidence>
<comment type="catalytic activity">
    <reaction evidence="1">
        <text>L-glutamyl-[protein] + S-adenosyl-L-methionine = [protein]-L-glutamate 5-O-methyl ester + S-adenosyl-L-homocysteine</text>
        <dbReference type="Rhea" id="RHEA:24452"/>
        <dbReference type="Rhea" id="RHEA-COMP:10208"/>
        <dbReference type="Rhea" id="RHEA-COMP:10311"/>
        <dbReference type="ChEBI" id="CHEBI:29973"/>
        <dbReference type="ChEBI" id="CHEBI:57856"/>
        <dbReference type="ChEBI" id="CHEBI:59789"/>
        <dbReference type="ChEBI" id="CHEBI:82795"/>
        <dbReference type="EC" id="2.1.1.80"/>
    </reaction>
</comment>
<dbReference type="InterPro" id="IPR022642">
    <property type="entry name" value="CheR_C"/>
</dbReference>
<dbReference type="InterPro" id="IPR000780">
    <property type="entry name" value="CheR_MeTrfase"/>
</dbReference>
<dbReference type="PROSITE" id="PS50123">
    <property type="entry name" value="CHER"/>
    <property type="match status" value="1"/>
</dbReference>
<dbReference type="Gene3D" id="1.10.155.10">
    <property type="entry name" value="Chemotaxis receptor methyltransferase CheR, N-terminal domain"/>
    <property type="match status" value="1"/>
</dbReference>
<dbReference type="InterPro" id="IPR022641">
    <property type="entry name" value="CheR_N"/>
</dbReference>
<dbReference type="GO" id="GO:0008983">
    <property type="term" value="F:protein-glutamate O-methyltransferase activity"/>
    <property type="evidence" value="ECO:0007669"/>
    <property type="project" value="UniProtKB-EC"/>
</dbReference>
<dbReference type="GO" id="GO:0032259">
    <property type="term" value="P:methylation"/>
    <property type="evidence" value="ECO:0007669"/>
    <property type="project" value="UniProtKB-KW"/>
</dbReference>
<accession>A0A3G2R5A7</accession>
<dbReference type="SMART" id="SM00138">
    <property type="entry name" value="MeTrc"/>
    <property type="match status" value="1"/>
</dbReference>
<keyword evidence="5" id="KW-0949">S-adenosyl-L-methionine</keyword>
<feature type="domain" description="CheR-type methyltransferase" evidence="6">
    <location>
        <begin position="1"/>
        <end position="258"/>
    </location>
</feature>
<keyword evidence="4 7" id="KW-0808">Transferase</keyword>
<proteinExistence type="predicted"/>
<dbReference type="PANTHER" id="PTHR24422:SF19">
    <property type="entry name" value="CHEMOTAXIS PROTEIN METHYLTRANSFERASE"/>
    <property type="match status" value="1"/>
</dbReference>
<gene>
    <name evidence="7" type="ORF">D2962_08435</name>
</gene>
<keyword evidence="8" id="KW-1185">Reference proteome</keyword>
<dbReference type="KEGG" id="bacg:D2962_08435"/>
<evidence type="ECO:0000256" key="3">
    <source>
        <dbReference type="ARBA" id="ARBA00022603"/>
    </source>
</evidence>
<evidence type="ECO:0000256" key="1">
    <source>
        <dbReference type="ARBA" id="ARBA00001541"/>
    </source>
</evidence>
<organism evidence="7 8">
    <name type="scientific">Biomaibacter acetigenes</name>
    <dbReference type="NCBI Taxonomy" id="2316383"/>
    <lineage>
        <taxon>Bacteria</taxon>
        <taxon>Bacillati</taxon>
        <taxon>Bacillota</taxon>
        <taxon>Clostridia</taxon>
        <taxon>Thermosediminibacterales</taxon>
        <taxon>Tepidanaerobacteraceae</taxon>
        <taxon>Biomaibacter</taxon>
    </lineage>
</organism>
<sequence>MDGYKEFTIQIKNLCKIDLANYKEKQMKRRIESLIRRNGLSDYDSYLKLLITSNKHLKEFMDYITINVSEFFRNPSQWSVLEHDILPALVSKKKHLKIWSSACAAGEEPYSLALLLAKMGILDNTDIIATDIDIKALEHARSGSYPQKSVVNIPGQLLDKFFLKNNDTFTLKEEIKKKIDFKILNLLDDRFPQQCDLILCRNVMIYFTEEAKDKLYKKFHDALVDEGILFVGSTEQIIMPQKYGFFSIRSFFYQKGKAS</sequence>
<dbReference type="Proteomes" id="UP000280960">
    <property type="component" value="Chromosome"/>
</dbReference>
<protein>
    <recommendedName>
        <fullName evidence="2">protein-glutamate O-methyltransferase</fullName>
        <ecNumber evidence="2">2.1.1.80</ecNumber>
    </recommendedName>
</protein>
<dbReference type="InterPro" id="IPR036804">
    <property type="entry name" value="CheR_N_sf"/>
</dbReference>
<evidence type="ECO:0000256" key="5">
    <source>
        <dbReference type="ARBA" id="ARBA00022691"/>
    </source>
</evidence>
<dbReference type="Pfam" id="PF03705">
    <property type="entry name" value="CheR_N"/>
    <property type="match status" value="1"/>
</dbReference>
<dbReference type="PANTHER" id="PTHR24422">
    <property type="entry name" value="CHEMOTAXIS PROTEIN METHYLTRANSFERASE"/>
    <property type="match status" value="1"/>
</dbReference>
<dbReference type="RefSeq" id="WP_120765476.1">
    <property type="nucleotide sequence ID" value="NZ_CP033169.1"/>
</dbReference>
<evidence type="ECO:0000259" key="6">
    <source>
        <dbReference type="PROSITE" id="PS50123"/>
    </source>
</evidence>
<dbReference type="Pfam" id="PF01739">
    <property type="entry name" value="CheR"/>
    <property type="match status" value="1"/>
</dbReference>
<evidence type="ECO:0000313" key="8">
    <source>
        <dbReference type="Proteomes" id="UP000280960"/>
    </source>
</evidence>
<dbReference type="PRINTS" id="PR00996">
    <property type="entry name" value="CHERMTFRASE"/>
</dbReference>
<keyword evidence="3 7" id="KW-0489">Methyltransferase</keyword>
<dbReference type="InterPro" id="IPR050903">
    <property type="entry name" value="Bact_Chemotaxis_MeTrfase"/>
</dbReference>
<dbReference type="EC" id="2.1.1.80" evidence="2"/>
<dbReference type="Gene3D" id="3.40.50.150">
    <property type="entry name" value="Vaccinia Virus protein VP39"/>
    <property type="match status" value="1"/>
</dbReference>
<dbReference type="InterPro" id="IPR029063">
    <property type="entry name" value="SAM-dependent_MTases_sf"/>
</dbReference>
<evidence type="ECO:0000256" key="4">
    <source>
        <dbReference type="ARBA" id="ARBA00022679"/>
    </source>
</evidence>
<dbReference type="SUPFAM" id="SSF47757">
    <property type="entry name" value="Chemotaxis receptor methyltransferase CheR, N-terminal domain"/>
    <property type="match status" value="1"/>
</dbReference>
<reference evidence="7 8" key="1">
    <citation type="submission" date="2018-10" db="EMBL/GenBank/DDBJ databases">
        <authorList>
            <person name="Zhang X."/>
        </authorList>
    </citation>
    <scope>NUCLEOTIDE SEQUENCE [LARGE SCALE GENOMIC DNA]</scope>
    <source>
        <strain evidence="7 8">SK-G1</strain>
    </source>
</reference>
<dbReference type="SUPFAM" id="SSF53335">
    <property type="entry name" value="S-adenosyl-L-methionine-dependent methyltransferases"/>
    <property type="match status" value="1"/>
</dbReference>
<dbReference type="AlphaFoldDB" id="A0A3G2R5A7"/>
<dbReference type="EMBL" id="CP033169">
    <property type="protein sequence ID" value="AYO30646.1"/>
    <property type="molecule type" value="Genomic_DNA"/>
</dbReference>
<evidence type="ECO:0000313" key="7">
    <source>
        <dbReference type="EMBL" id="AYO30646.1"/>
    </source>
</evidence>